<name>A0A195C3V0_9HYME</name>
<dbReference type="EMBL" id="KQ978344">
    <property type="protein sequence ID" value="KYM94853.1"/>
    <property type="molecule type" value="Genomic_DNA"/>
</dbReference>
<dbReference type="Proteomes" id="UP000078542">
    <property type="component" value="Unassembled WGS sequence"/>
</dbReference>
<protein>
    <submittedName>
        <fullName evidence="1">Uncharacterized protein</fullName>
    </submittedName>
</protein>
<gene>
    <name evidence="1" type="ORF">ALC62_14448</name>
</gene>
<sequence>MNDRLLSSSVCMPASFFFCCSSSARAPVSRNAEIAT</sequence>
<organism evidence="1 2">
    <name type="scientific">Cyphomyrmex costatus</name>
    <dbReference type="NCBI Taxonomy" id="456900"/>
    <lineage>
        <taxon>Eukaryota</taxon>
        <taxon>Metazoa</taxon>
        <taxon>Ecdysozoa</taxon>
        <taxon>Arthropoda</taxon>
        <taxon>Hexapoda</taxon>
        <taxon>Insecta</taxon>
        <taxon>Pterygota</taxon>
        <taxon>Neoptera</taxon>
        <taxon>Endopterygota</taxon>
        <taxon>Hymenoptera</taxon>
        <taxon>Apocrita</taxon>
        <taxon>Aculeata</taxon>
        <taxon>Formicoidea</taxon>
        <taxon>Formicidae</taxon>
        <taxon>Myrmicinae</taxon>
        <taxon>Cyphomyrmex</taxon>
    </lineage>
</organism>
<evidence type="ECO:0000313" key="1">
    <source>
        <dbReference type="EMBL" id="KYM94853.1"/>
    </source>
</evidence>
<reference evidence="1 2" key="1">
    <citation type="submission" date="2016-03" db="EMBL/GenBank/DDBJ databases">
        <title>Cyphomyrmex costatus WGS genome.</title>
        <authorList>
            <person name="Nygaard S."/>
            <person name="Hu H."/>
            <person name="Boomsma J."/>
            <person name="Zhang G."/>
        </authorList>
    </citation>
    <scope>NUCLEOTIDE SEQUENCE [LARGE SCALE GENOMIC DNA]</scope>
    <source>
        <strain evidence="1">MS0001</strain>
        <tissue evidence="1">Whole body</tissue>
    </source>
</reference>
<evidence type="ECO:0000313" key="2">
    <source>
        <dbReference type="Proteomes" id="UP000078542"/>
    </source>
</evidence>
<keyword evidence="2" id="KW-1185">Reference proteome</keyword>
<proteinExistence type="predicted"/>
<accession>A0A195C3V0</accession>
<dbReference type="AlphaFoldDB" id="A0A195C3V0"/>